<dbReference type="GO" id="GO:0016301">
    <property type="term" value="F:kinase activity"/>
    <property type="evidence" value="ECO:0007669"/>
    <property type="project" value="UniProtKB-KW"/>
</dbReference>
<organism evidence="16 17">
    <name type="scientific">Streptomyces atratus</name>
    <dbReference type="NCBI Taxonomy" id="1893"/>
    <lineage>
        <taxon>Bacteria</taxon>
        <taxon>Bacillati</taxon>
        <taxon>Actinomycetota</taxon>
        <taxon>Actinomycetes</taxon>
        <taxon>Kitasatosporales</taxon>
        <taxon>Streptomycetaceae</taxon>
        <taxon>Streptomyces</taxon>
    </lineage>
</organism>
<dbReference type="SUPFAM" id="SSF55604">
    <property type="entry name" value="Glucose permease domain IIB"/>
    <property type="match status" value="1"/>
</dbReference>
<dbReference type="STRING" id="1893.SAMN02787144_10209"/>
<keyword evidence="2" id="KW-0813">Transport</keyword>
<feature type="transmembrane region" description="Helical" evidence="13">
    <location>
        <begin position="141"/>
        <end position="162"/>
    </location>
</feature>
<dbReference type="PROSITE" id="PS01035">
    <property type="entry name" value="PTS_EIIB_TYPE_1_CYS"/>
    <property type="match status" value="1"/>
</dbReference>
<evidence type="ECO:0000256" key="2">
    <source>
        <dbReference type="ARBA" id="ARBA00022448"/>
    </source>
</evidence>
<dbReference type="GO" id="GO:0005886">
    <property type="term" value="C:plasma membrane"/>
    <property type="evidence" value="ECO:0007669"/>
    <property type="project" value="UniProtKB-SubCell"/>
</dbReference>
<protein>
    <submittedName>
        <fullName evidence="16">PTS system IIB component, Glc family /PTS system IIC component, Glc family</fullName>
    </submittedName>
</protein>
<dbReference type="PROSITE" id="PS51103">
    <property type="entry name" value="PTS_EIIC_TYPE_1"/>
    <property type="match status" value="1"/>
</dbReference>
<dbReference type="GO" id="GO:0090588">
    <property type="term" value="F:protein-phosphocysteine-N-acetylmuramate phosphotransferase system transporter activity"/>
    <property type="evidence" value="ECO:0007669"/>
    <property type="project" value="TreeGrafter"/>
</dbReference>
<keyword evidence="8" id="KW-0418">Kinase</keyword>
<evidence type="ECO:0000256" key="13">
    <source>
        <dbReference type="SAM" id="Phobius"/>
    </source>
</evidence>
<evidence type="ECO:0000256" key="5">
    <source>
        <dbReference type="ARBA" id="ARBA00022679"/>
    </source>
</evidence>
<dbReference type="CDD" id="cd00212">
    <property type="entry name" value="PTS_IIB_glc"/>
    <property type="match status" value="1"/>
</dbReference>
<feature type="region of interest" description="Disordered" evidence="12">
    <location>
        <begin position="87"/>
        <end position="107"/>
    </location>
</feature>
<feature type="transmembrane region" description="Helical" evidence="13">
    <location>
        <begin position="199"/>
        <end position="218"/>
    </location>
</feature>
<accession>A0A1K2EL32</accession>
<evidence type="ECO:0000256" key="7">
    <source>
        <dbReference type="ARBA" id="ARBA00022692"/>
    </source>
</evidence>
<evidence type="ECO:0000259" key="15">
    <source>
        <dbReference type="PROSITE" id="PS51103"/>
    </source>
</evidence>
<reference evidence="16 17" key="1">
    <citation type="submission" date="2016-11" db="EMBL/GenBank/DDBJ databases">
        <authorList>
            <person name="Jaros S."/>
            <person name="Januszkiewicz K."/>
            <person name="Wedrychowicz H."/>
        </authorList>
    </citation>
    <scope>NUCLEOTIDE SEQUENCE [LARGE SCALE GENOMIC DNA]</scope>
    <source>
        <strain evidence="16 17">OK807</strain>
    </source>
</reference>
<feature type="compositionally biased region" description="Pro residues" evidence="12">
    <location>
        <begin position="93"/>
        <end position="103"/>
    </location>
</feature>
<evidence type="ECO:0000256" key="10">
    <source>
        <dbReference type="ARBA" id="ARBA00023136"/>
    </source>
</evidence>
<dbReference type="InterPro" id="IPR050558">
    <property type="entry name" value="PTS_Sugar-Specific_Components"/>
</dbReference>
<keyword evidence="7 13" id="KW-0812">Transmembrane</keyword>
<evidence type="ECO:0000256" key="6">
    <source>
        <dbReference type="ARBA" id="ARBA00022683"/>
    </source>
</evidence>
<evidence type="ECO:0000256" key="8">
    <source>
        <dbReference type="ARBA" id="ARBA00022777"/>
    </source>
</evidence>
<keyword evidence="9 13" id="KW-1133">Transmembrane helix</keyword>
<dbReference type="InterPro" id="IPR003352">
    <property type="entry name" value="PTS_EIIC"/>
</dbReference>
<evidence type="ECO:0000256" key="11">
    <source>
        <dbReference type="PROSITE-ProRule" id="PRU00421"/>
    </source>
</evidence>
<feature type="domain" description="PTS EIIB type-1" evidence="14">
    <location>
        <begin position="8"/>
        <end position="90"/>
    </location>
</feature>
<dbReference type="PROSITE" id="PS51098">
    <property type="entry name" value="PTS_EIIB_TYPE_1"/>
    <property type="match status" value="1"/>
</dbReference>
<dbReference type="OrthoDB" id="9797715at2"/>
<gene>
    <name evidence="16" type="ORF">SAMN02787144_10209</name>
</gene>
<feature type="transmembrane region" description="Helical" evidence="13">
    <location>
        <begin position="451"/>
        <end position="472"/>
    </location>
</feature>
<dbReference type="InterPro" id="IPR018113">
    <property type="entry name" value="PTrfase_EIIB_Cys"/>
</dbReference>
<dbReference type="Pfam" id="PF02378">
    <property type="entry name" value="PTS_EIIC"/>
    <property type="match status" value="1"/>
</dbReference>
<feature type="transmembrane region" description="Helical" evidence="13">
    <location>
        <begin position="259"/>
        <end position="284"/>
    </location>
</feature>
<feature type="transmembrane region" description="Helical" evidence="13">
    <location>
        <begin position="339"/>
        <end position="362"/>
    </location>
</feature>
<dbReference type="Gene3D" id="3.30.1360.60">
    <property type="entry name" value="Glucose permease domain IIB"/>
    <property type="match status" value="1"/>
</dbReference>
<dbReference type="InterPro" id="IPR013013">
    <property type="entry name" value="PTS_EIIC_1"/>
</dbReference>
<keyword evidence="3" id="KW-1003">Cell membrane</keyword>
<dbReference type="Proteomes" id="UP000181909">
    <property type="component" value="Unassembled WGS sequence"/>
</dbReference>
<dbReference type="Pfam" id="PF00367">
    <property type="entry name" value="PTS_EIIB"/>
    <property type="match status" value="1"/>
</dbReference>
<dbReference type="EMBL" id="FPJO01000020">
    <property type="protein sequence ID" value="SFY35742.1"/>
    <property type="molecule type" value="Genomic_DNA"/>
</dbReference>
<evidence type="ECO:0000256" key="1">
    <source>
        <dbReference type="ARBA" id="ARBA00004651"/>
    </source>
</evidence>
<evidence type="ECO:0000256" key="4">
    <source>
        <dbReference type="ARBA" id="ARBA00022597"/>
    </source>
</evidence>
<dbReference type="InterPro" id="IPR001996">
    <property type="entry name" value="PTS_IIB_1"/>
</dbReference>
<evidence type="ECO:0000313" key="17">
    <source>
        <dbReference type="Proteomes" id="UP000181909"/>
    </source>
</evidence>
<feature type="transmembrane region" description="Helical" evidence="13">
    <location>
        <begin position="304"/>
        <end position="327"/>
    </location>
</feature>
<dbReference type="FunFam" id="3.30.1360.60:FF:000001">
    <property type="entry name" value="PTS system glucose-specific IIBC component PtsG"/>
    <property type="match status" value="1"/>
</dbReference>
<proteinExistence type="predicted"/>
<dbReference type="PANTHER" id="PTHR30175:SF3">
    <property type="entry name" value="PTS SYSTEM N-ACETYLMURAMIC ACID-SPECIFIC EIIBC COMPONENT"/>
    <property type="match status" value="1"/>
</dbReference>
<dbReference type="GO" id="GO:0009401">
    <property type="term" value="P:phosphoenolpyruvate-dependent sugar phosphotransferase system"/>
    <property type="evidence" value="ECO:0007669"/>
    <property type="project" value="UniProtKB-KW"/>
</dbReference>
<feature type="active site" description="Phosphocysteine intermediate; for EIIB activity" evidence="11">
    <location>
        <position position="30"/>
    </location>
</feature>
<keyword evidence="10 13" id="KW-0472">Membrane</keyword>
<comment type="subcellular location">
    <subcellularLocation>
        <location evidence="1">Cell membrane</location>
        <topology evidence="1">Multi-pass membrane protein</topology>
    </subcellularLocation>
</comment>
<dbReference type="RefSeq" id="WP_072487917.1">
    <property type="nucleotide sequence ID" value="NZ_FPJO01000020.1"/>
</dbReference>
<dbReference type="GO" id="GO:0008982">
    <property type="term" value="F:protein-N(PI)-phosphohistidine-sugar phosphotransferase activity"/>
    <property type="evidence" value="ECO:0007669"/>
    <property type="project" value="InterPro"/>
</dbReference>
<keyword evidence="6" id="KW-0598">Phosphotransferase system</keyword>
<evidence type="ECO:0000313" key="16">
    <source>
        <dbReference type="EMBL" id="SFY35742.1"/>
    </source>
</evidence>
<name>A0A1K2EL32_STRAR</name>
<evidence type="ECO:0000256" key="3">
    <source>
        <dbReference type="ARBA" id="ARBA00022475"/>
    </source>
</evidence>
<dbReference type="AlphaFoldDB" id="A0A1K2EL32"/>
<feature type="region of interest" description="Disordered" evidence="12">
    <location>
        <begin position="491"/>
        <end position="510"/>
    </location>
</feature>
<evidence type="ECO:0000256" key="9">
    <source>
        <dbReference type="ARBA" id="ARBA00022989"/>
    </source>
</evidence>
<evidence type="ECO:0000256" key="12">
    <source>
        <dbReference type="SAM" id="MobiDB-lite"/>
    </source>
</evidence>
<dbReference type="InterPro" id="IPR036878">
    <property type="entry name" value="Glu_permease_IIB"/>
</dbReference>
<feature type="domain" description="PTS EIIC type-1" evidence="15">
    <location>
        <begin position="136"/>
        <end position="488"/>
    </location>
</feature>
<sequence length="510" mass="51877">MATEDKNRATAAAILPLVGGAANVSSIAHCMTRLRLGLHDRSLVDDEALKAVPAVMGVVEDDTYQIVLGPGTVARVTPEFEQLVEEGRAAAPAPAPTSGPAPDPASASADELAAQGAAMKAARKAKNATPLKLFLRRIANIFVPLIPALIGCGIIAGLNGLLVNLGWLTSVTPALAAMASGFMALIAVFVGYNTAKEFGGTPILGGAVAAIIVFPGVANIEAFGQKLSPGQGGVLGALGAAVLAVYVEKWCRRWVPEALDVLVTPTLTVLVSGLVTIFGLMYVAGEVSTAIGTFADWLLSNGGAGAGFVLGGLFLPLVMLGLHQALIPIHTTLIEQQGYTVLLPILAMAGAGQVGAAAAVYFRLPRNESIRRTIKSALPAGLLGVGEPLIYGVSLPLGRPFITACVGGAFGGGFIGLFNQLGDKVGSTAIGPSGWALFPLLDGNHGLGTTAAIYAGGLLVGYLAGFLATYFFGFSKDLLAEFNVSQEPAESTVAATGGPMSPTTKEPAGV</sequence>
<feature type="transmembrane region" description="Helical" evidence="13">
    <location>
        <begin position="174"/>
        <end position="192"/>
    </location>
</feature>
<keyword evidence="5" id="KW-0808">Transferase</keyword>
<dbReference type="PANTHER" id="PTHR30175">
    <property type="entry name" value="PHOSPHOTRANSFERASE SYSTEM TRANSPORT PROTEIN"/>
    <property type="match status" value="1"/>
</dbReference>
<evidence type="ECO:0000259" key="14">
    <source>
        <dbReference type="PROSITE" id="PS51098"/>
    </source>
</evidence>
<keyword evidence="4" id="KW-0762">Sugar transport</keyword>